<dbReference type="AlphaFoldDB" id="A0A2S9YAV6"/>
<dbReference type="SUPFAM" id="SSF52402">
    <property type="entry name" value="Adenine nucleotide alpha hydrolases-like"/>
    <property type="match status" value="2"/>
</dbReference>
<name>A0A2S9YAV6_9BACT</name>
<comment type="similarity">
    <text evidence="1">Belongs to the universal stress protein A family.</text>
</comment>
<comment type="caution">
    <text evidence="3">The sequence shown here is derived from an EMBL/GenBank/DDBJ whole genome shotgun (WGS) entry which is preliminary data.</text>
</comment>
<dbReference type="PANTHER" id="PTHR46268:SF6">
    <property type="entry name" value="UNIVERSAL STRESS PROTEIN UP12"/>
    <property type="match status" value="1"/>
</dbReference>
<dbReference type="PANTHER" id="PTHR46268">
    <property type="entry name" value="STRESS RESPONSE PROTEIN NHAX"/>
    <property type="match status" value="1"/>
</dbReference>
<dbReference type="CDD" id="cd23659">
    <property type="entry name" value="USP_At3g01520-like"/>
    <property type="match status" value="1"/>
</dbReference>
<reference evidence="3 4" key="1">
    <citation type="submission" date="2018-03" db="EMBL/GenBank/DDBJ databases">
        <title>Draft Genome Sequences of the Obligatory Marine Myxobacteria Enhygromyxa salina SWB005.</title>
        <authorList>
            <person name="Poehlein A."/>
            <person name="Moghaddam J.A."/>
            <person name="Harms H."/>
            <person name="Alanjari M."/>
            <person name="Koenig G.M."/>
            <person name="Daniel R."/>
            <person name="Schaeberle T.F."/>
        </authorList>
    </citation>
    <scope>NUCLEOTIDE SEQUENCE [LARGE SCALE GENOMIC DNA]</scope>
    <source>
        <strain evidence="3 4">SWB005</strain>
    </source>
</reference>
<evidence type="ECO:0000313" key="4">
    <source>
        <dbReference type="Proteomes" id="UP000237968"/>
    </source>
</evidence>
<dbReference type="InterPro" id="IPR006016">
    <property type="entry name" value="UspA"/>
</dbReference>
<dbReference type="RefSeq" id="WP_181197698.1">
    <property type="nucleotide sequence ID" value="NZ_PVNK01000125.1"/>
</dbReference>
<dbReference type="Pfam" id="PF00582">
    <property type="entry name" value="Usp"/>
    <property type="match status" value="2"/>
</dbReference>
<evidence type="ECO:0000256" key="1">
    <source>
        <dbReference type="ARBA" id="ARBA00008791"/>
    </source>
</evidence>
<evidence type="ECO:0000313" key="3">
    <source>
        <dbReference type="EMBL" id="PRQ02247.1"/>
    </source>
</evidence>
<proteinExistence type="inferred from homology"/>
<protein>
    <submittedName>
        <fullName evidence="3">Universal stress protein family protein</fullName>
    </submittedName>
</protein>
<dbReference type="EMBL" id="PVNK01000125">
    <property type="protein sequence ID" value="PRQ02247.1"/>
    <property type="molecule type" value="Genomic_DNA"/>
</dbReference>
<feature type="domain" description="UspA" evidence="2">
    <location>
        <begin position="157"/>
        <end position="295"/>
    </location>
</feature>
<dbReference type="Gene3D" id="3.40.50.620">
    <property type="entry name" value="HUPs"/>
    <property type="match status" value="2"/>
</dbReference>
<accession>A0A2S9YAV6</accession>
<evidence type="ECO:0000259" key="2">
    <source>
        <dbReference type="Pfam" id="PF00582"/>
    </source>
</evidence>
<sequence length="295" mass="31679">MSGPLQLTLGLDLRPQTTGAIQYALWLCKAANLQPSGHVQAVHVVEPAAIVELIRHADEPTILGAFKRRGKEICDEVARGAHLHAPEVFGGDVVEILEDRARDHGATALIVSRRASTKAGVAFPRLGSVARRLLRRLKLPILIVPPDLLPSTVGEGPVVVAVDFSESSERALAWARTIADTIGRKLRLVHVADMPDQLGYAGLLQSERWEQLANEIVDRGRERMAEFIKDQGLVDVESTVVRGSVLPMLADFAQTSKACLVVTGSGHHGLLHRVIVPSVASETAAMSTVAVAVVP</sequence>
<dbReference type="InterPro" id="IPR014729">
    <property type="entry name" value="Rossmann-like_a/b/a_fold"/>
</dbReference>
<feature type="domain" description="UspA" evidence="2">
    <location>
        <begin position="9"/>
        <end position="145"/>
    </location>
</feature>
<dbReference type="Proteomes" id="UP000237968">
    <property type="component" value="Unassembled WGS sequence"/>
</dbReference>
<gene>
    <name evidence="3" type="ORF">ENSA5_24830</name>
</gene>
<organism evidence="3 4">
    <name type="scientific">Enhygromyxa salina</name>
    <dbReference type="NCBI Taxonomy" id="215803"/>
    <lineage>
        <taxon>Bacteria</taxon>
        <taxon>Pseudomonadati</taxon>
        <taxon>Myxococcota</taxon>
        <taxon>Polyangia</taxon>
        <taxon>Nannocystales</taxon>
        <taxon>Nannocystaceae</taxon>
        <taxon>Enhygromyxa</taxon>
    </lineage>
</organism>
<keyword evidence="4" id="KW-1185">Reference proteome</keyword>